<organism evidence="3 4">
    <name type="scientific">Hanseniaspora guilliermondii</name>
    <dbReference type="NCBI Taxonomy" id="56406"/>
    <lineage>
        <taxon>Eukaryota</taxon>
        <taxon>Fungi</taxon>
        <taxon>Dikarya</taxon>
        <taxon>Ascomycota</taxon>
        <taxon>Saccharomycotina</taxon>
        <taxon>Saccharomycetes</taxon>
        <taxon>Saccharomycodales</taxon>
        <taxon>Saccharomycodaceae</taxon>
        <taxon>Hanseniaspora</taxon>
    </lineage>
</organism>
<dbReference type="Gene3D" id="1.25.40.990">
    <property type="match status" value="1"/>
</dbReference>
<evidence type="ECO:0000259" key="2">
    <source>
        <dbReference type="Pfam" id="PF10075"/>
    </source>
</evidence>
<evidence type="ECO:0000313" key="4">
    <source>
        <dbReference type="Proteomes" id="UP000183365"/>
    </source>
</evidence>
<gene>
    <name evidence="3" type="ORF">HGUI_01660</name>
</gene>
<keyword evidence="4" id="KW-1185">Reference proteome</keyword>
<keyword evidence="1" id="KW-0647">Proteasome</keyword>
<dbReference type="GO" id="GO:0005634">
    <property type="term" value="C:nucleus"/>
    <property type="evidence" value="ECO:0007669"/>
    <property type="project" value="TreeGrafter"/>
</dbReference>
<dbReference type="VEuPathDB" id="FungiDB:HGUI_01660"/>
<dbReference type="InterPro" id="IPR006746">
    <property type="entry name" value="26S_Psome_Rpn12"/>
</dbReference>
<feature type="domain" description="CSN8/PSMD8/EIF3K" evidence="2">
    <location>
        <begin position="119"/>
        <end position="226"/>
    </location>
</feature>
<dbReference type="GO" id="GO:0005829">
    <property type="term" value="C:cytosol"/>
    <property type="evidence" value="ECO:0007669"/>
    <property type="project" value="TreeGrafter"/>
</dbReference>
<dbReference type="PANTHER" id="PTHR12387:SF0">
    <property type="entry name" value="26S PROTEASOME NON-ATPASE REGULATORY SUBUNIT 8"/>
    <property type="match status" value="1"/>
</dbReference>
<evidence type="ECO:0000313" key="3">
    <source>
        <dbReference type="EMBL" id="SGZ39460.1"/>
    </source>
</evidence>
<evidence type="ECO:0000256" key="1">
    <source>
        <dbReference type="ARBA" id="ARBA00022942"/>
    </source>
</evidence>
<sequence>MSILADLTTALDLAFNHGKYETVLELAPKLIVELSKHDLLTPSSKSNINENDLKISRKIIEVICQSSLLTSPADLESFSKYISLIKPLSENTDLLWLHLISLLASGNFIQHQQLLSYYNTLLPDFDNSKYASFGKNLDICLNEGNYGGVLKSFHNNETLDKYIITFKSGFLELCRNEIGDNIQNSYKNGLKLGAARTLLYFESDLEVVEFAKQRNWDVKDNGVIIFESIDNDEGLDEYEKEETAIDPIIIVNSYAKELENIV</sequence>
<dbReference type="PANTHER" id="PTHR12387">
    <property type="entry name" value="26S PROTEASOME NON-ATPASE REGULATORY SUBUNIT 8"/>
    <property type="match status" value="1"/>
</dbReference>
<dbReference type="Proteomes" id="UP000183365">
    <property type="component" value="Unassembled WGS sequence"/>
</dbReference>
<dbReference type="GO" id="GO:0008541">
    <property type="term" value="C:proteasome regulatory particle, lid subcomplex"/>
    <property type="evidence" value="ECO:0007669"/>
    <property type="project" value="TreeGrafter"/>
</dbReference>
<dbReference type="EMBL" id="FQNF01000024">
    <property type="protein sequence ID" value="SGZ39460.1"/>
    <property type="molecule type" value="Genomic_DNA"/>
</dbReference>
<accession>A0A1L0B0Y8</accession>
<dbReference type="Pfam" id="PF10075">
    <property type="entry name" value="CSN8_PSD8_EIF3K"/>
    <property type="match status" value="1"/>
</dbReference>
<protein>
    <recommendedName>
        <fullName evidence="2">CSN8/PSMD8/EIF3K domain-containing protein</fullName>
    </recommendedName>
</protein>
<name>A0A1L0B0Y8_9ASCO</name>
<dbReference type="AlphaFoldDB" id="A0A1L0B0Y8"/>
<reference evidence="4" key="1">
    <citation type="submission" date="2016-11" db="EMBL/GenBank/DDBJ databases">
        <authorList>
            <person name="Guldener U."/>
        </authorList>
    </citation>
    <scope>NUCLEOTIDE SEQUENCE [LARGE SCALE GENOMIC DNA]</scope>
</reference>
<proteinExistence type="predicted"/>
<dbReference type="GO" id="GO:0043161">
    <property type="term" value="P:proteasome-mediated ubiquitin-dependent protein catabolic process"/>
    <property type="evidence" value="ECO:0007669"/>
    <property type="project" value="TreeGrafter"/>
</dbReference>
<dbReference type="OrthoDB" id="8775810at2759"/>
<dbReference type="InterPro" id="IPR033464">
    <property type="entry name" value="CSN8_PSD8_EIF3K"/>
</dbReference>